<dbReference type="GeneID" id="113147252"/>
<keyword evidence="2" id="KW-1185">Reference proteome</keyword>
<protein>
    <submittedName>
        <fullName evidence="3">Uncharacterized protein LOC113147252</fullName>
    </submittedName>
</protein>
<accession>A0A6P6RYG5</accession>
<reference evidence="3" key="1">
    <citation type="submission" date="2025-08" db="UniProtKB">
        <authorList>
            <consortium name="RefSeq"/>
        </authorList>
    </citation>
    <scope>IDENTIFICATION</scope>
</reference>
<gene>
    <name evidence="3" type="primary">LOC113147252</name>
</gene>
<evidence type="ECO:0000313" key="2">
    <source>
        <dbReference type="Proteomes" id="UP000515125"/>
    </source>
</evidence>
<name>A0A6P6RYG5_9EIME</name>
<dbReference type="RefSeq" id="XP_026192961.1">
    <property type="nucleotide sequence ID" value="XM_026337176.1"/>
</dbReference>
<feature type="compositionally biased region" description="Basic and acidic residues" evidence="1">
    <location>
        <begin position="142"/>
        <end position="155"/>
    </location>
</feature>
<feature type="region of interest" description="Disordered" evidence="1">
    <location>
        <begin position="75"/>
        <end position="99"/>
    </location>
</feature>
<evidence type="ECO:0000256" key="1">
    <source>
        <dbReference type="SAM" id="MobiDB-lite"/>
    </source>
</evidence>
<organism evidence="2 3">
    <name type="scientific">Cyclospora cayetanensis</name>
    <dbReference type="NCBI Taxonomy" id="88456"/>
    <lineage>
        <taxon>Eukaryota</taxon>
        <taxon>Sar</taxon>
        <taxon>Alveolata</taxon>
        <taxon>Apicomplexa</taxon>
        <taxon>Conoidasida</taxon>
        <taxon>Coccidia</taxon>
        <taxon>Eucoccidiorida</taxon>
        <taxon>Eimeriorina</taxon>
        <taxon>Eimeriidae</taxon>
        <taxon>Cyclospora</taxon>
    </lineage>
</organism>
<feature type="region of interest" description="Disordered" evidence="1">
    <location>
        <begin position="130"/>
        <end position="263"/>
    </location>
</feature>
<evidence type="ECO:0000313" key="3">
    <source>
        <dbReference type="RefSeq" id="XP_026192961.1"/>
    </source>
</evidence>
<proteinExistence type="predicted"/>
<dbReference type="AlphaFoldDB" id="A0A6P6RYG5"/>
<dbReference type="Proteomes" id="UP000515125">
    <property type="component" value="Unplaced"/>
</dbReference>
<sequence>MEGEKLLAARAEAAAKAAAAVKRGRRRLFPSGMAHGRRRIFAYCCKETIGEACCCSACKPVALVALHAAGTGGECGAGSSSSSSSSSSKREMQGFSYDQRLEGRELTRSRYSRRAPSSSACAAAAGDAWSSQSSDAEEEDCRVDGKGKGKGKKEQAPLSSSRRFSSNGMRRAGASDSALKASRHLSPSSAAKGAADAPGAAKRLLPLEGGVHRERQSLDCPGVRQHERHEPSFDALQRAARRGDHGAARGGSLGVQRVGGESAPTARALDAVESEALERASRASPGACMRPWWL</sequence>
<feature type="compositionally biased region" description="Low complexity" evidence="1">
    <location>
        <begin position="187"/>
        <end position="202"/>
    </location>
</feature>
<feature type="compositionally biased region" description="Polar residues" evidence="1">
    <location>
        <begin position="157"/>
        <end position="168"/>
    </location>
</feature>